<gene>
    <name evidence="4" type="ORF">H2RhizoLitter49740_000004</name>
</gene>
<dbReference type="InterPro" id="IPR002703">
    <property type="entry name" value="Levivir_coat"/>
</dbReference>
<dbReference type="SUPFAM" id="SSF55405">
    <property type="entry name" value="RNA bacteriophage capsid protein"/>
    <property type="match status" value="1"/>
</dbReference>
<dbReference type="GO" id="GO:0005198">
    <property type="term" value="F:structural molecule activity"/>
    <property type="evidence" value="ECO:0007669"/>
    <property type="project" value="InterPro"/>
</dbReference>
<keyword evidence="3" id="KW-0946">Virion</keyword>
<dbReference type="Pfam" id="PF01819">
    <property type="entry name" value="Levi_coat"/>
    <property type="match status" value="1"/>
</dbReference>
<accession>A0A514D292</accession>
<organism evidence="4">
    <name type="scientific">Leviviridae sp</name>
    <dbReference type="NCBI Taxonomy" id="2027243"/>
    <lineage>
        <taxon>Viruses</taxon>
        <taxon>Riboviria</taxon>
        <taxon>Orthornavirae</taxon>
        <taxon>Lenarviricota</taxon>
        <taxon>Leviviricetes</taxon>
        <taxon>Norzivirales</taxon>
        <taxon>Fiersviridae</taxon>
    </lineage>
</organism>
<name>A0A514D292_9VIRU</name>
<protein>
    <recommendedName>
        <fullName evidence="5">Coat protein</fullName>
    </recommendedName>
</protein>
<sequence>MSAIAAMKLSSILGPTLSTTSATVGVDKTFDPEGFILPGVARWVDRSGGIAIGFPSVTVSLRPPTKTSRVYKVTVKVTLPTLDITSPSTMTGIQPQPSKAYECLCVMEFMLPERSTLAERNALLSYVHSLFATTIQANDAVPTDLTVSPLIPAVANFDPPY</sequence>
<reference evidence="4" key="1">
    <citation type="submission" date="2019-05" db="EMBL/GenBank/DDBJ databases">
        <title>Metatranscriptomic reconstruction reveals RNA viruses with the potential to shape carbon cycling in soil.</title>
        <authorList>
            <person name="Starr E.P."/>
            <person name="Nuccio E."/>
            <person name="Pett-Ridge J."/>
            <person name="Banfield J.F."/>
            <person name="Firestone M.K."/>
        </authorList>
    </citation>
    <scope>NUCLEOTIDE SEQUENCE</scope>
    <source>
        <strain evidence="4">H2_Rhizo_Litter_49_scaffold_740</strain>
    </source>
</reference>
<dbReference type="EMBL" id="MN033593">
    <property type="protein sequence ID" value="QDH87735.1"/>
    <property type="molecule type" value="Genomic_RNA"/>
</dbReference>
<evidence type="ECO:0000256" key="2">
    <source>
        <dbReference type="ARBA" id="ARBA00022561"/>
    </source>
</evidence>
<dbReference type="Gene3D" id="3.30.380.10">
    <property type="entry name" value="MS2 Viral Coat Protein"/>
    <property type="match status" value="1"/>
</dbReference>
<keyword evidence="2" id="KW-0167">Capsid protein</keyword>
<dbReference type="InterPro" id="IPR015954">
    <property type="entry name" value="Phage_RNA-type_capsid"/>
</dbReference>
<evidence type="ECO:0008006" key="5">
    <source>
        <dbReference type="Google" id="ProtNLM"/>
    </source>
</evidence>
<evidence type="ECO:0000256" key="1">
    <source>
        <dbReference type="ARBA" id="ARBA00004328"/>
    </source>
</evidence>
<proteinExistence type="predicted"/>
<comment type="subcellular location">
    <subcellularLocation>
        <location evidence="1">Virion</location>
    </subcellularLocation>
</comment>
<evidence type="ECO:0000313" key="4">
    <source>
        <dbReference type="EMBL" id="QDH87735.1"/>
    </source>
</evidence>
<evidence type="ECO:0000256" key="3">
    <source>
        <dbReference type="ARBA" id="ARBA00022844"/>
    </source>
</evidence>
<dbReference type="GO" id="GO:0019028">
    <property type="term" value="C:viral capsid"/>
    <property type="evidence" value="ECO:0007669"/>
    <property type="project" value="UniProtKB-KW"/>
</dbReference>